<evidence type="ECO:0000313" key="2">
    <source>
        <dbReference type="EMBL" id="OAY64816.1"/>
    </source>
</evidence>
<evidence type="ECO:0000313" key="3">
    <source>
        <dbReference type="Proteomes" id="UP000092600"/>
    </source>
</evidence>
<dbReference type="Pfam" id="PF00304">
    <property type="entry name" value="Gamma-thionin"/>
    <property type="match status" value="1"/>
</dbReference>
<dbReference type="InterPro" id="IPR003614">
    <property type="entry name" value="Knottins"/>
</dbReference>
<dbReference type="GO" id="GO:0006952">
    <property type="term" value="P:defense response"/>
    <property type="evidence" value="ECO:0007669"/>
    <property type="project" value="InterPro"/>
</dbReference>
<sequence length="106" mass="11096">MAEARVCRVRSAGFKGICVSDTNCAQVCISEGFGGGDCEGPLRRCIIVVSLGFLYLLRSKEEHTTLTDDSAMHAPASHGGILSPVNGNRTPAAIGIATTLYAIAKK</sequence>
<dbReference type="PRINTS" id="PR00288">
    <property type="entry name" value="PUROTHIONIN"/>
</dbReference>
<reference evidence="2 3" key="1">
    <citation type="journal article" date="2016" name="DNA Res.">
        <title>The draft genome of MD-2 pineapple using hybrid error correction of long reads.</title>
        <authorList>
            <person name="Redwan R.M."/>
            <person name="Saidin A."/>
            <person name="Kumar S.V."/>
        </authorList>
    </citation>
    <scope>NUCLEOTIDE SEQUENCE [LARGE SCALE GENOMIC DNA]</scope>
    <source>
        <strain evidence="3">cv. MD2</strain>
        <tissue evidence="2">Leaf</tissue>
    </source>
</reference>
<evidence type="ECO:0000259" key="1">
    <source>
        <dbReference type="SMART" id="SM00505"/>
    </source>
</evidence>
<dbReference type="Proteomes" id="UP000092600">
    <property type="component" value="Unassembled WGS sequence"/>
</dbReference>
<organism evidence="2 3">
    <name type="scientific">Ananas comosus</name>
    <name type="common">Pineapple</name>
    <name type="synonym">Ananas ananas</name>
    <dbReference type="NCBI Taxonomy" id="4615"/>
    <lineage>
        <taxon>Eukaryota</taxon>
        <taxon>Viridiplantae</taxon>
        <taxon>Streptophyta</taxon>
        <taxon>Embryophyta</taxon>
        <taxon>Tracheophyta</taxon>
        <taxon>Spermatophyta</taxon>
        <taxon>Magnoliopsida</taxon>
        <taxon>Liliopsida</taxon>
        <taxon>Poales</taxon>
        <taxon>Bromeliaceae</taxon>
        <taxon>Bromelioideae</taxon>
        <taxon>Ananas</taxon>
    </lineage>
</organism>
<dbReference type="AlphaFoldDB" id="A0A199UJD5"/>
<dbReference type="STRING" id="4615.A0A199UJD5"/>
<dbReference type="CDD" id="cd00107">
    <property type="entry name" value="Knot1"/>
    <property type="match status" value="1"/>
</dbReference>
<gene>
    <name evidence="2" type="ORF">ACMD2_12256</name>
</gene>
<dbReference type="InterPro" id="IPR036574">
    <property type="entry name" value="Scorpion_toxin-like_sf"/>
</dbReference>
<dbReference type="EMBL" id="LSRQ01007609">
    <property type="protein sequence ID" value="OAY64816.1"/>
    <property type="molecule type" value="Genomic_DNA"/>
</dbReference>
<name>A0A199UJD5_ANACO</name>
<feature type="domain" description="Knottins-like" evidence="1">
    <location>
        <begin position="6"/>
        <end position="51"/>
    </location>
</feature>
<comment type="caution">
    <text evidence="2">The sequence shown here is derived from an EMBL/GenBank/DDBJ whole genome shotgun (WGS) entry which is preliminary data.</text>
</comment>
<protein>
    <submittedName>
        <fullName evidence="2">Defensin-like protein 2</fullName>
    </submittedName>
</protein>
<dbReference type="SMART" id="SM00505">
    <property type="entry name" value="Knot1"/>
    <property type="match status" value="1"/>
</dbReference>
<dbReference type="InterPro" id="IPR008176">
    <property type="entry name" value="Defensin_plant"/>
</dbReference>
<proteinExistence type="predicted"/>
<dbReference type="SUPFAM" id="SSF57095">
    <property type="entry name" value="Scorpion toxin-like"/>
    <property type="match status" value="1"/>
</dbReference>
<dbReference type="Gene3D" id="3.30.30.10">
    <property type="entry name" value="Knottin, scorpion toxin-like"/>
    <property type="match status" value="1"/>
</dbReference>
<dbReference type="PROSITE" id="PS00940">
    <property type="entry name" value="GAMMA_THIONIN"/>
    <property type="match status" value="1"/>
</dbReference>
<accession>A0A199UJD5</accession>